<feature type="transmembrane region" description="Helical" evidence="6">
    <location>
        <begin position="41"/>
        <end position="63"/>
    </location>
</feature>
<organism evidence="8 9">
    <name type="scientific">Halomonas cupida</name>
    <dbReference type="NCBI Taxonomy" id="44933"/>
    <lineage>
        <taxon>Bacteria</taxon>
        <taxon>Pseudomonadati</taxon>
        <taxon>Pseudomonadota</taxon>
        <taxon>Gammaproteobacteria</taxon>
        <taxon>Oceanospirillales</taxon>
        <taxon>Halomonadaceae</taxon>
        <taxon>Halomonas</taxon>
    </lineage>
</organism>
<dbReference type="EMBL" id="FRCA01000002">
    <property type="protein sequence ID" value="SHL62182.1"/>
    <property type="molecule type" value="Genomic_DNA"/>
</dbReference>
<protein>
    <recommendedName>
        <fullName evidence="6">Probable membrane transporter protein</fullName>
    </recommendedName>
</protein>
<keyword evidence="3 6" id="KW-0812">Transmembrane</keyword>
<proteinExistence type="inferred from homology"/>
<dbReference type="RefSeq" id="WP_200802136.1">
    <property type="nucleotide sequence ID" value="NZ_BJXU01000108.1"/>
</dbReference>
<dbReference type="AlphaFoldDB" id="A0A1M7C4F2"/>
<feature type="transmembrane region" description="Helical" evidence="6">
    <location>
        <begin position="102"/>
        <end position="121"/>
    </location>
</feature>
<feature type="transmembrane region" description="Helical" evidence="6">
    <location>
        <begin position="199"/>
        <end position="217"/>
    </location>
</feature>
<keyword evidence="5 6" id="KW-0472">Membrane</keyword>
<evidence type="ECO:0000256" key="4">
    <source>
        <dbReference type="ARBA" id="ARBA00022989"/>
    </source>
</evidence>
<feature type="transmembrane region" description="Helical" evidence="6">
    <location>
        <begin position="133"/>
        <end position="152"/>
    </location>
</feature>
<sequence>MMELSALLGVLAIMAVAGYLHTVSGFGLGMIVMGAAGGLGVASVPVLAAVVSLVTLVNSAVALPGGWRGLGRSRVVALGVGILPSIALGVWLLEWLNTEWKSVMTLLLGILVFYGGLSIALKPRPRQQVSPTWTFAFSGVLTGLCGGLFGVPGPPVIYHCYRQPLSLETIRLLLILCFAMTSGVRTFFVALQGGLTTEVWSLALWAMPAVGLATWLGRRYPPPCSAATMRAVAMLTLMGLGISIVIGVVAG</sequence>
<evidence type="ECO:0000313" key="8">
    <source>
        <dbReference type="EMBL" id="SHL62182.1"/>
    </source>
</evidence>
<dbReference type="Proteomes" id="UP000184123">
    <property type="component" value="Unassembled WGS sequence"/>
</dbReference>
<dbReference type="InterPro" id="IPR002781">
    <property type="entry name" value="TM_pro_TauE-like"/>
</dbReference>
<reference evidence="8 9" key="1">
    <citation type="submission" date="2016-11" db="EMBL/GenBank/DDBJ databases">
        <authorList>
            <person name="Jaros S."/>
            <person name="Januszkiewicz K."/>
            <person name="Wedrychowicz H."/>
        </authorList>
    </citation>
    <scope>NUCLEOTIDE SEQUENCE [LARGE SCALE GENOMIC DNA]</scope>
    <source>
        <strain evidence="8 9">DSM 4740</strain>
    </source>
</reference>
<comment type="similarity">
    <text evidence="2 6">Belongs to the 4-toluene sulfonate uptake permease (TSUP) (TC 2.A.102) family.</text>
</comment>
<feature type="transmembrane region" description="Helical" evidence="6">
    <location>
        <begin position="172"/>
        <end position="192"/>
    </location>
</feature>
<gene>
    <name evidence="7" type="ORF">HCU01_26930</name>
    <name evidence="8" type="ORF">SAMN05660971_00963</name>
</gene>
<dbReference type="EMBL" id="BJXU01000108">
    <property type="protein sequence ID" value="GEN24744.1"/>
    <property type="molecule type" value="Genomic_DNA"/>
</dbReference>
<dbReference type="Proteomes" id="UP000321726">
    <property type="component" value="Unassembled WGS sequence"/>
</dbReference>
<evidence type="ECO:0000256" key="5">
    <source>
        <dbReference type="ARBA" id="ARBA00023136"/>
    </source>
</evidence>
<keyword evidence="6" id="KW-1003">Cell membrane</keyword>
<evidence type="ECO:0000313" key="7">
    <source>
        <dbReference type="EMBL" id="GEN24744.1"/>
    </source>
</evidence>
<evidence type="ECO:0000256" key="3">
    <source>
        <dbReference type="ARBA" id="ARBA00022692"/>
    </source>
</evidence>
<keyword evidence="10" id="KW-1185">Reference proteome</keyword>
<dbReference type="STRING" id="44933.SAMN05660971_00963"/>
<keyword evidence="4 6" id="KW-1133">Transmembrane helix</keyword>
<evidence type="ECO:0000256" key="1">
    <source>
        <dbReference type="ARBA" id="ARBA00004141"/>
    </source>
</evidence>
<dbReference type="Pfam" id="PF01925">
    <property type="entry name" value="TauE"/>
    <property type="match status" value="1"/>
</dbReference>
<reference evidence="7 10" key="2">
    <citation type="submission" date="2019-07" db="EMBL/GenBank/DDBJ databases">
        <title>Whole genome shotgun sequence of Halomonas cupida NBRC 102219.</title>
        <authorList>
            <person name="Hosoyama A."/>
            <person name="Uohara A."/>
            <person name="Ohji S."/>
            <person name="Ichikawa N."/>
        </authorList>
    </citation>
    <scope>NUCLEOTIDE SEQUENCE [LARGE SCALE GENOMIC DNA]</scope>
    <source>
        <strain evidence="7 10">NBRC 102219</strain>
    </source>
</reference>
<evidence type="ECO:0000313" key="10">
    <source>
        <dbReference type="Proteomes" id="UP000321726"/>
    </source>
</evidence>
<feature type="transmembrane region" description="Helical" evidence="6">
    <location>
        <begin position="75"/>
        <end position="96"/>
    </location>
</feature>
<name>A0A1M7C4F2_9GAMM</name>
<evidence type="ECO:0000256" key="6">
    <source>
        <dbReference type="RuleBase" id="RU363041"/>
    </source>
</evidence>
<comment type="subcellular location">
    <subcellularLocation>
        <location evidence="6">Cell membrane</location>
        <topology evidence="6">Multi-pass membrane protein</topology>
    </subcellularLocation>
    <subcellularLocation>
        <location evidence="1">Membrane</location>
        <topology evidence="1">Multi-pass membrane protein</topology>
    </subcellularLocation>
</comment>
<evidence type="ECO:0000313" key="9">
    <source>
        <dbReference type="Proteomes" id="UP000184123"/>
    </source>
</evidence>
<dbReference type="GO" id="GO:0005886">
    <property type="term" value="C:plasma membrane"/>
    <property type="evidence" value="ECO:0007669"/>
    <property type="project" value="UniProtKB-SubCell"/>
</dbReference>
<evidence type="ECO:0000256" key="2">
    <source>
        <dbReference type="ARBA" id="ARBA00009142"/>
    </source>
</evidence>
<feature type="transmembrane region" description="Helical" evidence="6">
    <location>
        <begin position="229"/>
        <end position="250"/>
    </location>
</feature>
<accession>A0A1M7C4F2</accession>